<evidence type="ECO:0000313" key="5">
    <source>
        <dbReference type="Proteomes" id="UP000044938"/>
    </source>
</evidence>
<dbReference type="AlphaFoldDB" id="A0A0U0RFU6"/>
<evidence type="ECO:0000313" key="4">
    <source>
        <dbReference type="Proteomes" id="UP000038802"/>
    </source>
</evidence>
<sequence>MRAHQGAVQRGNRSQEGHHEGVRRGVVNVGRGSDLLDTALVEYGDAVGHIQRFGLIVGDQHRGDMHLVVQAAQPGTQLFAHLGIECAERLVEQQHLRIDRQRPGQRHPLSLPTGELIGVAALKSAQAHHLQQIVDLGLDLGLGALTDLQPERHVVTDSQVFERRVVLEDESDATPLWRHPGDVAAVDRDGSGVRLVEAGYGAQQRRLARTAGAQQCGQRTGRYDEIHVVKCDEVAVAFGGVGHDDGVGHFHRLLLSPR</sequence>
<dbReference type="Proteomes" id="UP000044938">
    <property type="component" value="Unassembled WGS sequence"/>
</dbReference>
<name>A0A0U0RFU6_MYCTX</name>
<proteinExistence type="predicted"/>
<dbReference type="EMBL" id="CSAJ01000161">
    <property type="protein sequence ID" value="COW06319.1"/>
    <property type="molecule type" value="Genomic_DNA"/>
</dbReference>
<protein>
    <submittedName>
        <fullName evidence="2">Uncharacterized protein</fullName>
    </submittedName>
</protein>
<evidence type="ECO:0000256" key="1">
    <source>
        <dbReference type="SAM" id="MobiDB-lite"/>
    </source>
</evidence>
<evidence type="ECO:0000313" key="2">
    <source>
        <dbReference type="EMBL" id="COV49486.1"/>
    </source>
</evidence>
<reference evidence="2" key="1">
    <citation type="submission" date="2015-03" db="EMBL/GenBank/DDBJ databases">
        <authorList>
            <person name="Murphy D."/>
        </authorList>
    </citation>
    <scope>NUCLEOTIDE SEQUENCE [LARGE SCALE GENOMIC DNA]</scope>
    <source>
        <strain evidence="2">K00500041</strain>
    </source>
</reference>
<evidence type="ECO:0000313" key="3">
    <source>
        <dbReference type="EMBL" id="COW06319.1"/>
    </source>
</evidence>
<reference evidence="4 5" key="2">
    <citation type="submission" date="2015-03" db="EMBL/GenBank/DDBJ databases">
        <authorList>
            <consortium name="Pathogen Informatics"/>
        </authorList>
    </citation>
    <scope>NUCLEOTIDE SEQUENCE [LARGE SCALE GENOMIC DNA]</scope>
    <source>
        <strain evidence="4">K00500041</strain>
        <strain evidence="3 5">M09401471</strain>
    </source>
</reference>
<dbReference type="EMBL" id="CSAE01000128">
    <property type="protein sequence ID" value="COV49486.1"/>
    <property type="molecule type" value="Genomic_DNA"/>
</dbReference>
<gene>
    <name evidence="2" type="ORF">ERS007703_01510</name>
    <name evidence="3" type="ORF">ERS007720_01570</name>
</gene>
<accession>A0A0U0RFU6</accession>
<organism evidence="2 4">
    <name type="scientific">Mycobacterium tuberculosis</name>
    <dbReference type="NCBI Taxonomy" id="1773"/>
    <lineage>
        <taxon>Bacteria</taxon>
        <taxon>Bacillati</taxon>
        <taxon>Actinomycetota</taxon>
        <taxon>Actinomycetes</taxon>
        <taxon>Mycobacteriales</taxon>
        <taxon>Mycobacteriaceae</taxon>
        <taxon>Mycobacterium</taxon>
        <taxon>Mycobacterium tuberculosis complex</taxon>
    </lineage>
</organism>
<dbReference type="AntiFam" id="ANF00095">
    <property type="entry name" value="Shadow ORF (opposite ABC transporters)"/>
</dbReference>
<feature type="compositionally biased region" description="Basic and acidic residues" evidence="1">
    <location>
        <begin position="13"/>
        <end position="23"/>
    </location>
</feature>
<dbReference type="Proteomes" id="UP000038802">
    <property type="component" value="Unassembled WGS sequence"/>
</dbReference>
<dbReference type="AntiFam" id="ANF00142">
    <property type="entry name" value="Shadow ORF (opposite yadG)"/>
</dbReference>
<feature type="region of interest" description="Disordered" evidence="1">
    <location>
        <begin position="1"/>
        <end position="26"/>
    </location>
</feature>